<dbReference type="PANTHER" id="PTHR11437">
    <property type="entry name" value="RIBONUCLEASE"/>
    <property type="match status" value="1"/>
</dbReference>
<dbReference type="GO" id="GO:0003676">
    <property type="term" value="F:nucleic acid binding"/>
    <property type="evidence" value="ECO:0007669"/>
    <property type="project" value="InterPro"/>
</dbReference>
<protein>
    <submittedName>
        <fullName evidence="5">Putative ribonuclease 11</fullName>
    </submittedName>
</protein>
<organism evidence="5 6">
    <name type="scientific">Pteropus alecto</name>
    <name type="common">Black flying fox</name>
    <dbReference type="NCBI Taxonomy" id="9402"/>
    <lineage>
        <taxon>Eukaryota</taxon>
        <taxon>Metazoa</taxon>
        <taxon>Chordata</taxon>
        <taxon>Craniata</taxon>
        <taxon>Vertebrata</taxon>
        <taxon>Euteleostomi</taxon>
        <taxon>Mammalia</taxon>
        <taxon>Eutheria</taxon>
        <taxon>Laurasiatheria</taxon>
        <taxon>Chiroptera</taxon>
        <taxon>Yinpterochiroptera</taxon>
        <taxon>Pteropodoidea</taxon>
        <taxon>Pteropodidae</taxon>
        <taxon>Pteropodinae</taxon>
        <taxon>Pteropus</taxon>
    </lineage>
</organism>
<reference evidence="6" key="1">
    <citation type="journal article" date="2013" name="Science">
        <title>Comparative analysis of bat genomes provides insight into the evolution of flight and immunity.</title>
        <authorList>
            <person name="Zhang G."/>
            <person name="Cowled C."/>
            <person name="Shi Z."/>
            <person name="Huang Z."/>
            <person name="Bishop-Lilly K.A."/>
            <person name="Fang X."/>
            <person name="Wynne J.W."/>
            <person name="Xiong Z."/>
            <person name="Baker M.L."/>
            <person name="Zhao W."/>
            <person name="Tachedjian M."/>
            <person name="Zhu Y."/>
            <person name="Zhou P."/>
            <person name="Jiang X."/>
            <person name="Ng J."/>
            <person name="Yang L."/>
            <person name="Wu L."/>
            <person name="Xiao J."/>
            <person name="Feng Y."/>
            <person name="Chen Y."/>
            <person name="Sun X."/>
            <person name="Zhang Y."/>
            <person name="Marsh G.A."/>
            <person name="Crameri G."/>
            <person name="Broder C.C."/>
            <person name="Frey K.G."/>
            <person name="Wang L.F."/>
            <person name="Wang J."/>
        </authorList>
    </citation>
    <scope>NUCLEOTIDE SEQUENCE [LARGE SCALE GENOMIC DNA]</scope>
</reference>
<sequence length="232" mass="25597">MPGTEDAVYGSQSLGTFPKLTFHRTLFLRTDYPKSEMETSLLLLGLGLILVGSSGSKMETTKEKFSEEEMQYDTAKNNQEKQTIEVLTNLTLLCHDFGLSMSRDIMSSSLLTFGRLQYGFPKRNSLSNDKEYCNNTVDWRTVSEVNGSCMLSNNFILGSMEVIRGVPKAHSYKCGENLGINCSDSPGPETTMLTMGKGFPKCQYHSVTSLKKILAVLTGHSLMSLLVSGSNL</sequence>
<proteinExistence type="inferred from homology"/>
<evidence type="ECO:0000313" key="5">
    <source>
        <dbReference type="EMBL" id="ELK07099.1"/>
    </source>
</evidence>
<evidence type="ECO:0000256" key="3">
    <source>
        <dbReference type="ARBA" id="ARBA00022525"/>
    </source>
</evidence>
<evidence type="ECO:0000313" key="6">
    <source>
        <dbReference type="Proteomes" id="UP000010552"/>
    </source>
</evidence>
<comment type="similarity">
    <text evidence="2">Belongs to the pancreatic ribonuclease family.</text>
</comment>
<dbReference type="SUPFAM" id="SSF54076">
    <property type="entry name" value="RNase A-like"/>
    <property type="match status" value="1"/>
</dbReference>
<evidence type="ECO:0000259" key="4">
    <source>
        <dbReference type="Pfam" id="PF00074"/>
    </source>
</evidence>
<evidence type="ECO:0000256" key="2">
    <source>
        <dbReference type="ARBA" id="ARBA00005600"/>
    </source>
</evidence>
<dbReference type="InterPro" id="IPR023412">
    <property type="entry name" value="RNaseA_domain"/>
</dbReference>
<dbReference type="STRING" id="9402.L5K5W8"/>
<evidence type="ECO:0000256" key="1">
    <source>
        <dbReference type="ARBA" id="ARBA00004613"/>
    </source>
</evidence>
<comment type="subcellular location">
    <subcellularLocation>
        <location evidence="1">Secreted</location>
    </subcellularLocation>
</comment>
<dbReference type="InParanoid" id="L5K5W8"/>
<dbReference type="Gene3D" id="3.10.130.10">
    <property type="entry name" value="Ribonuclease A-like domain"/>
    <property type="match status" value="1"/>
</dbReference>
<dbReference type="PANTHER" id="PTHR11437:SF22">
    <property type="entry name" value="RIBONUCLEASE 11-RELATED"/>
    <property type="match status" value="1"/>
</dbReference>
<keyword evidence="3" id="KW-0964">Secreted</keyword>
<dbReference type="eggNOG" id="ENOG502RR9B">
    <property type="taxonomic scope" value="Eukaryota"/>
</dbReference>
<gene>
    <name evidence="5" type="ORF">PAL_GLEAN10001593</name>
</gene>
<dbReference type="AlphaFoldDB" id="L5K5W8"/>
<feature type="domain" description="Ribonuclease A-domain" evidence="4">
    <location>
        <begin position="127"/>
        <end position="213"/>
    </location>
</feature>
<keyword evidence="6" id="KW-1185">Reference proteome</keyword>
<dbReference type="InterPro" id="IPR036816">
    <property type="entry name" value="RNaseA-like_dom_sf"/>
</dbReference>
<dbReference type="Proteomes" id="UP000010552">
    <property type="component" value="Unassembled WGS sequence"/>
</dbReference>
<dbReference type="GO" id="GO:0050830">
    <property type="term" value="P:defense response to Gram-positive bacterium"/>
    <property type="evidence" value="ECO:0007669"/>
    <property type="project" value="TreeGrafter"/>
</dbReference>
<accession>L5K5W8</accession>
<dbReference type="InterPro" id="IPR001427">
    <property type="entry name" value="RNaseA"/>
</dbReference>
<dbReference type="EMBL" id="KB030984">
    <property type="protein sequence ID" value="ELK07099.1"/>
    <property type="molecule type" value="Genomic_DNA"/>
</dbReference>
<dbReference type="GO" id="GO:0005576">
    <property type="term" value="C:extracellular region"/>
    <property type="evidence" value="ECO:0007669"/>
    <property type="project" value="UniProtKB-SubCell"/>
</dbReference>
<dbReference type="Pfam" id="PF00074">
    <property type="entry name" value="RnaseA"/>
    <property type="match status" value="1"/>
</dbReference>
<name>L5K5W8_PTEAL</name>